<reference evidence="1" key="1">
    <citation type="submission" date="2014-05" db="EMBL/GenBank/DDBJ databases">
        <title>The transcriptome of the halophilic microalga Tetraselmis sp. GSL018 isolated from the Great Salt Lake, Utah.</title>
        <authorList>
            <person name="Jinkerson R.E."/>
            <person name="D'Adamo S."/>
            <person name="Posewitz M.C."/>
        </authorList>
    </citation>
    <scope>NUCLEOTIDE SEQUENCE</scope>
    <source>
        <strain evidence="1">GSL018</strain>
    </source>
</reference>
<protein>
    <submittedName>
        <fullName evidence="1">Uncharacterized protein</fullName>
    </submittedName>
</protein>
<sequence>MAYQPPGSVRLRGRVCEVYESHFLLGFAEKSLTKIISDGRDCSNLLHREVILRISRAGARVRMIGQPQIIDESEASVTEVLWKSGALIFRRAQDKSGLQLALLLNNNSLWFIDFQFRLKHFGRQVQALDIDGPEYSAVVEQLIRSVEERDPKLGIPKIELWRLHEVQALHSLREVESNLEPAFLAEGLDHIRAIFDDHVNLKERLSEVAEGELQRRRNEGEDENIRHRIKWDIPKGDHNRNSQVGTARRKLSEEMGLRLPDDPILEITLSSTSPGVSYNAISVLFCWLVDLPSITDEAGNPRVSQRSEFRSYGAYKGGSKWVDLDEFVEDIRSEDSRYWAVPSSLCIPMAEGESVREFSLELADRLMHFQQEMLSD</sequence>
<gene>
    <name evidence="1" type="ORF">TSPGSL018_23782</name>
</gene>
<proteinExistence type="predicted"/>
<dbReference type="InterPro" id="IPR015797">
    <property type="entry name" value="NUDIX_hydrolase-like_dom_sf"/>
</dbReference>
<dbReference type="Gene3D" id="3.90.79.10">
    <property type="entry name" value="Nucleoside Triphosphate Pyrophosphohydrolase"/>
    <property type="match status" value="1"/>
</dbReference>
<dbReference type="EMBL" id="GBEZ01024738">
    <property type="protein sequence ID" value="JAC62281.1"/>
    <property type="molecule type" value="Transcribed_RNA"/>
</dbReference>
<evidence type="ECO:0000313" key="1">
    <source>
        <dbReference type="EMBL" id="JAC62281.1"/>
    </source>
</evidence>
<organism evidence="1">
    <name type="scientific">Tetraselmis sp. GSL018</name>
    <dbReference type="NCBI Taxonomy" id="582737"/>
    <lineage>
        <taxon>Eukaryota</taxon>
        <taxon>Viridiplantae</taxon>
        <taxon>Chlorophyta</taxon>
        <taxon>core chlorophytes</taxon>
        <taxon>Chlorodendrophyceae</taxon>
        <taxon>Chlorodendrales</taxon>
        <taxon>Chlorodendraceae</taxon>
        <taxon>Tetraselmis</taxon>
    </lineage>
</organism>
<dbReference type="SUPFAM" id="SSF55811">
    <property type="entry name" value="Nudix"/>
    <property type="match status" value="1"/>
</dbReference>
<name>A0A061QVD1_9CHLO</name>
<accession>A0A061QVD1</accession>
<dbReference type="AlphaFoldDB" id="A0A061QVD1"/>